<dbReference type="EMBL" id="LDJX01000001">
    <property type="protein sequence ID" value="KPM33205.1"/>
    <property type="molecule type" value="Genomic_DNA"/>
</dbReference>
<protein>
    <submittedName>
        <fullName evidence="2">Uncharacterized protein</fullName>
    </submittedName>
</protein>
<keyword evidence="1" id="KW-0812">Transmembrane</keyword>
<evidence type="ECO:0000256" key="1">
    <source>
        <dbReference type="SAM" id="Phobius"/>
    </source>
</evidence>
<keyword evidence="1" id="KW-1133">Transmembrane helix</keyword>
<dbReference type="Proteomes" id="UP000050280">
    <property type="component" value="Unassembled WGS sequence"/>
</dbReference>
<organism evidence="2 3">
    <name type="scientific">Croceitalea dokdonensis DOKDO 023</name>
    <dbReference type="NCBI Taxonomy" id="1300341"/>
    <lineage>
        <taxon>Bacteria</taxon>
        <taxon>Pseudomonadati</taxon>
        <taxon>Bacteroidota</taxon>
        <taxon>Flavobacteriia</taxon>
        <taxon>Flavobacteriales</taxon>
        <taxon>Flavobacteriaceae</taxon>
        <taxon>Croceitalea</taxon>
    </lineage>
</organism>
<accession>A0A0P7AYJ3</accession>
<proteinExistence type="predicted"/>
<dbReference type="AlphaFoldDB" id="A0A0P7AYJ3"/>
<reference evidence="2 3" key="1">
    <citation type="submission" date="2015-09" db="EMBL/GenBank/DDBJ databases">
        <title>Genome sequence of the marine flavobacterium Croceitalea dokdonensis DOKDO 023 that contains proton- and sodium-pumping rhodopsins.</title>
        <authorList>
            <person name="Kwon S.-K."/>
            <person name="Lee H.K."/>
            <person name="Kwak M.-J."/>
            <person name="Kim J.F."/>
        </authorList>
    </citation>
    <scope>NUCLEOTIDE SEQUENCE [LARGE SCALE GENOMIC DNA]</scope>
    <source>
        <strain evidence="2 3">DOKDO 023</strain>
    </source>
</reference>
<name>A0A0P7AYJ3_9FLAO</name>
<feature type="transmembrane region" description="Helical" evidence="1">
    <location>
        <begin position="22"/>
        <end position="42"/>
    </location>
</feature>
<keyword evidence="1" id="KW-0472">Membrane</keyword>
<comment type="caution">
    <text evidence="2">The sequence shown here is derived from an EMBL/GenBank/DDBJ whole genome shotgun (WGS) entry which is preliminary data.</text>
</comment>
<evidence type="ECO:0000313" key="3">
    <source>
        <dbReference type="Proteomes" id="UP000050280"/>
    </source>
</evidence>
<evidence type="ECO:0000313" key="2">
    <source>
        <dbReference type="EMBL" id="KPM33205.1"/>
    </source>
</evidence>
<gene>
    <name evidence="2" type="ORF">I595_107</name>
</gene>
<keyword evidence="3" id="KW-1185">Reference proteome</keyword>
<sequence length="45" mass="5392">MLPFDIFLVKIQVNVEIRFDLIGHYCHYFIIIFVALLIIRIISIQ</sequence>